<keyword evidence="3" id="KW-1185">Reference proteome</keyword>
<dbReference type="OrthoDB" id="3217342at2"/>
<reference evidence="3" key="1">
    <citation type="submission" date="2016-07" db="EMBL/GenBank/DDBJ databases">
        <title>Frankia sp. NRRL B-16219 Genome sequencing.</title>
        <authorList>
            <person name="Ghodhbane-Gtari F."/>
            <person name="Swanson E."/>
            <person name="Gueddou A."/>
            <person name="Louati M."/>
            <person name="Nouioui I."/>
            <person name="Hezbri K."/>
            <person name="Abebe-Akele F."/>
            <person name="Simpson S."/>
            <person name="Morris K."/>
            <person name="Thomas K."/>
            <person name="Gtari M."/>
            <person name="Tisa L.S."/>
        </authorList>
    </citation>
    <scope>NUCLEOTIDE SEQUENCE [LARGE SCALE GENOMIC DNA]</scope>
    <source>
        <strain evidence="3">NRRL B-16219</strain>
    </source>
</reference>
<keyword evidence="1" id="KW-0812">Transmembrane</keyword>
<comment type="caution">
    <text evidence="2">The sequence shown here is derived from an EMBL/GenBank/DDBJ whole genome shotgun (WGS) entry which is preliminary data.</text>
</comment>
<sequence>MSAPAPPAQKLLAAFLTVMLFALVIFGLGAAFDSFGHRGWGYVVGISCCIIMVIAGLAAARRDR</sequence>
<keyword evidence="1" id="KW-1133">Transmembrane helix</keyword>
<proteinExistence type="predicted"/>
<evidence type="ECO:0000313" key="3">
    <source>
        <dbReference type="Proteomes" id="UP000179769"/>
    </source>
</evidence>
<accession>A0A1S1PEM5</accession>
<dbReference type="EMBL" id="MAXA01000274">
    <property type="protein sequence ID" value="OHV19756.1"/>
    <property type="molecule type" value="Genomic_DNA"/>
</dbReference>
<dbReference type="AlphaFoldDB" id="A0A1S1PEM5"/>
<feature type="transmembrane region" description="Helical" evidence="1">
    <location>
        <begin position="41"/>
        <end position="60"/>
    </location>
</feature>
<gene>
    <name evidence="2" type="ORF">BBK14_28740</name>
</gene>
<name>A0A1S1PEM5_9ACTN</name>
<dbReference type="Proteomes" id="UP000179769">
    <property type="component" value="Unassembled WGS sequence"/>
</dbReference>
<keyword evidence="1" id="KW-0472">Membrane</keyword>
<evidence type="ECO:0000313" key="2">
    <source>
        <dbReference type="EMBL" id="OHV19756.1"/>
    </source>
</evidence>
<evidence type="ECO:0000256" key="1">
    <source>
        <dbReference type="SAM" id="Phobius"/>
    </source>
</evidence>
<protein>
    <submittedName>
        <fullName evidence="2">Uncharacterized protein</fullName>
    </submittedName>
</protein>
<organism evidence="2 3">
    <name type="scientific">Parafrankia soli</name>
    <dbReference type="NCBI Taxonomy" id="2599596"/>
    <lineage>
        <taxon>Bacteria</taxon>
        <taxon>Bacillati</taxon>
        <taxon>Actinomycetota</taxon>
        <taxon>Actinomycetes</taxon>
        <taxon>Frankiales</taxon>
        <taxon>Frankiaceae</taxon>
        <taxon>Parafrankia</taxon>
    </lineage>
</organism>
<dbReference type="RefSeq" id="WP_071067007.1">
    <property type="nucleotide sequence ID" value="NZ_JBFLUH010000140.1"/>
</dbReference>